<accession>A0AAV7K047</accession>
<organism evidence="3 4">
    <name type="scientific">Oopsacas minuta</name>
    <dbReference type="NCBI Taxonomy" id="111878"/>
    <lineage>
        <taxon>Eukaryota</taxon>
        <taxon>Metazoa</taxon>
        <taxon>Porifera</taxon>
        <taxon>Hexactinellida</taxon>
        <taxon>Hexasterophora</taxon>
        <taxon>Lyssacinosida</taxon>
        <taxon>Leucopsacidae</taxon>
        <taxon>Oopsacas</taxon>
    </lineage>
</organism>
<keyword evidence="4" id="KW-1185">Reference proteome</keyword>
<sequence length="175" mass="20326">MTEMRGVVDTQKSNFWKESLKKEAQLRKDWHLRYSKEFVKSQSARRPRKIATIDFTPIVVPDPIPPATRQTKPASAPQPSGTISADFTEMRPATVNTHQMLYQGISHHGEGRYRYLNARKRIGPEVKFTYPQTYSMEYGWKITDRPNTKKSEFARSFIIKNTFFRPSGINIVPNF</sequence>
<dbReference type="PANTHER" id="PTHR35826">
    <property type="entry name" value="PROTEIN ATP6V1FNB-LIKE"/>
    <property type="match status" value="1"/>
</dbReference>
<dbReference type="Proteomes" id="UP001165289">
    <property type="component" value="Unassembled WGS sequence"/>
</dbReference>
<feature type="compositionally biased region" description="Polar residues" evidence="1">
    <location>
        <begin position="68"/>
        <end position="84"/>
    </location>
</feature>
<comment type="caution">
    <text evidence="3">The sequence shown here is derived from an EMBL/GenBank/DDBJ whole genome shotgun (WGS) entry which is preliminary data.</text>
</comment>
<proteinExistence type="predicted"/>
<dbReference type="Pfam" id="PF22589">
    <property type="entry name" value="SPMIP1"/>
    <property type="match status" value="1"/>
</dbReference>
<name>A0AAV7K047_9METZ</name>
<dbReference type="InterPro" id="IPR054323">
    <property type="entry name" value="SPMIP1_C"/>
</dbReference>
<evidence type="ECO:0000313" key="3">
    <source>
        <dbReference type="EMBL" id="KAI6654308.1"/>
    </source>
</evidence>
<protein>
    <recommendedName>
        <fullName evidence="2">Sperm microtubule inner protein 1 C-terminal domain-containing protein</fullName>
    </recommendedName>
</protein>
<feature type="domain" description="Sperm microtubule inner protein 1 C-terminal" evidence="2">
    <location>
        <begin position="69"/>
        <end position="169"/>
    </location>
</feature>
<gene>
    <name evidence="3" type="ORF">LOD99_706</name>
</gene>
<evidence type="ECO:0000256" key="1">
    <source>
        <dbReference type="SAM" id="MobiDB-lite"/>
    </source>
</evidence>
<dbReference type="AlphaFoldDB" id="A0AAV7K047"/>
<feature type="region of interest" description="Disordered" evidence="1">
    <location>
        <begin position="61"/>
        <end position="84"/>
    </location>
</feature>
<reference evidence="3 4" key="1">
    <citation type="journal article" date="2023" name="BMC Biol.">
        <title>The compact genome of the sponge Oopsacas minuta (Hexactinellida) is lacking key metazoan core genes.</title>
        <authorList>
            <person name="Santini S."/>
            <person name="Schenkelaars Q."/>
            <person name="Jourda C."/>
            <person name="Duchesne M."/>
            <person name="Belahbib H."/>
            <person name="Rocher C."/>
            <person name="Selva M."/>
            <person name="Riesgo A."/>
            <person name="Vervoort M."/>
            <person name="Leys S.P."/>
            <person name="Kodjabachian L."/>
            <person name="Le Bivic A."/>
            <person name="Borchiellini C."/>
            <person name="Claverie J.M."/>
            <person name="Renard E."/>
        </authorList>
    </citation>
    <scope>NUCLEOTIDE SEQUENCE [LARGE SCALE GENOMIC DNA]</scope>
    <source>
        <strain evidence="3">SPO-2</strain>
    </source>
</reference>
<evidence type="ECO:0000313" key="4">
    <source>
        <dbReference type="Proteomes" id="UP001165289"/>
    </source>
</evidence>
<dbReference type="EMBL" id="JAKMXF010000222">
    <property type="protein sequence ID" value="KAI6654308.1"/>
    <property type="molecule type" value="Genomic_DNA"/>
</dbReference>
<dbReference type="PANTHER" id="PTHR35826:SF2">
    <property type="entry name" value="PROTEIN ATP6V1FNB"/>
    <property type="match status" value="1"/>
</dbReference>
<evidence type="ECO:0000259" key="2">
    <source>
        <dbReference type="Pfam" id="PF22589"/>
    </source>
</evidence>